<gene>
    <name evidence="2" type="ORF">UFOPK2646_00542</name>
    <name evidence="3" type="ORF">UFOPK3241_00760</name>
</gene>
<dbReference type="InterPro" id="IPR036390">
    <property type="entry name" value="WH_DNA-bd_sf"/>
</dbReference>
<evidence type="ECO:0000313" key="2">
    <source>
        <dbReference type="EMBL" id="CAB4702578.1"/>
    </source>
</evidence>
<dbReference type="CDD" id="cd00090">
    <property type="entry name" value="HTH_ARSR"/>
    <property type="match status" value="1"/>
</dbReference>
<dbReference type="EMBL" id="CAFAZX010000036">
    <property type="protein sequence ID" value="CAB4842975.1"/>
    <property type="molecule type" value="Genomic_DNA"/>
</dbReference>
<organism evidence="2">
    <name type="scientific">freshwater metagenome</name>
    <dbReference type="NCBI Taxonomy" id="449393"/>
    <lineage>
        <taxon>unclassified sequences</taxon>
        <taxon>metagenomes</taxon>
        <taxon>ecological metagenomes</taxon>
    </lineage>
</organism>
<dbReference type="Gene3D" id="1.10.10.10">
    <property type="entry name" value="Winged helix-like DNA-binding domain superfamily/Winged helix DNA-binding domain"/>
    <property type="match status" value="1"/>
</dbReference>
<evidence type="ECO:0000259" key="1">
    <source>
        <dbReference type="Pfam" id="PF09339"/>
    </source>
</evidence>
<accession>A0A6J6Q1E6</accession>
<dbReference type="GO" id="GO:0006355">
    <property type="term" value="P:regulation of DNA-templated transcription"/>
    <property type="evidence" value="ECO:0007669"/>
    <property type="project" value="InterPro"/>
</dbReference>
<dbReference type="Gene3D" id="3.30.420.40">
    <property type="match status" value="2"/>
</dbReference>
<dbReference type="InterPro" id="IPR000600">
    <property type="entry name" value="ROK"/>
</dbReference>
<reference evidence="2" key="1">
    <citation type="submission" date="2020-05" db="EMBL/GenBank/DDBJ databases">
        <authorList>
            <person name="Chiriac C."/>
            <person name="Salcher M."/>
            <person name="Ghai R."/>
            <person name="Kavagutti S V."/>
        </authorList>
    </citation>
    <scope>NUCLEOTIDE SEQUENCE</scope>
</reference>
<sequence>MSLFTSRAVPALLREMNERKVLDTLRAQGALHAAEIARINGLSKPTTSVILRSLVDFGLVQEYFPGADDPKRARSVFEAIQDIHVALAIDIGARFIRAGVSDLHGNVRSQVSIEVNKLDLKSILKTMHDAADKALKEAGFSIKKVNALVVGAPGVVDQITGEIAIAGTITDLDGVKLANLVAKEFGISPLVENDINLVTLAEKVKGHGIGVDNFAVLSVGSGLGAGLVLNGNLVRGHRGAAGEVFYVPFGDPSDTHRSSTNPSGDRISEMASALASKFPQSTLQAPYTTIRILDAARKGDALANEVVKQEAQRIALYVATISSVVDVEVVVLAGGIGRQADFFLQPVRDFVSAIVPFSPRIEVSTLGESSVLLGGLDLATSIACDRVFADRAAGHHRARAISESM</sequence>
<dbReference type="InterPro" id="IPR036388">
    <property type="entry name" value="WH-like_DNA-bd_sf"/>
</dbReference>
<dbReference type="PANTHER" id="PTHR18964:SF149">
    <property type="entry name" value="BIFUNCTIONAL UDP-N-ACETYLGLUCOSAMINE 2-EPIMERASE_N-ACETYLMANNOSAMINE KINASE"/>
    <property type="match status" value="1"/>
</dbReference>
<protein>
    <submittedName>
        <fullName evidence="2">Unannotated protein</fullName>
    </submittedName>
</protein>
<proteinExistence type="predicted"/>
<dbReference type="EMBL" id="CAEZYB010000046">
    <property type="protein sequence ID" value="CAB4702578.1"/>
    <property type="molecule type" value="Genomic_DNA"/>
</dbReference>
<dbReference type="InterPro" id="IPR011991">
    <property type="entry name" value="ArsR-like_HTH"/>
</dbReference>
<feature type="domain" description="HTH iclR-type" evidence="1">
    <location>
        <begin position="21"/>
        <end position="61"/>
    </location>
</feature>
<dbReference type="SUPFAM" id="SSF46785">
    <property type="entry name" value="Winged helix' DNA-binding domain"/>
    <property type="match status" value="1"/>
</dbReference>
<dbReference type="Pfam" id="PF00480">
    <property type="entry name" value="ROK"/>
    <property type="match status" value="1"/>
</dbReference>
<dbReference type="PANTHER" id="PTHR18964">
    <property type="entry name" value="ROK (REPRESSOR, ORF, KINASE) FAMILY"/>
    <property type="match status" value="1"/>
</dbReference>
<dbReference type="SUPFAM" id="SSF53067">
    <property type="entry name" value="Actin-like ATPase domain"/>
    <property type="match status" value="1"/>
</dbReference>
<dbReference type="InterPro" id="IPR005471">
    <property type="entry name" value="Tscrpt_reg_IclR_N"/>
</dbReference>
<dbReference type="AlphaFoldDB" id="A0A6J6Q1E6"/>
<dbReference type="InterPro" id="IPR043129">
    <property type="entry name" value="ATPase_NBD"/>
</dbReference>
<dbReference type="GO" id="GO:0003677">
    <property type="term" value="F:DNA binding"/>
    <property type="evidence" value="ECO:0007669"/>
    <property type="project" value="InterPro"/>
</dbReference>
<name>A0A6J6Q1E6_9ZZZZ</name>
<dbReference type="Pfam" id="PF09339">
    <property type="entry name" value="HTH_IclR"/>
    <property type="match status" value="1"/>
</dbReference>
<evidence type="ECO:0000313" key="3">
    <source>
        <dbReference type="EMBL" id="CAB4842975.1"/>
    </source>
</evidence>